<keyword evidence="1" id="KW-0067">ATP-binding</keyword>
<reference evidence="1 2" key="1">
    <citation type="journal article" date="2013" name="PLoS Genet.">
        <title>A gene transfer agent and a dynamic repertoire of secretion systems hold the keys to the explosive radiation of the emerging pathogen Bartonella.</title>
        <authorList>
            <person name="Guy L."/>
            <person name="Nystedt B."/>
            <person name="Toft C."/>
            <person name="Zaremba-Niedzwiedzka K."/>
            <person name="Berglund E.C."/>
            <person name="Granberg F."/>
            <person name="Naslund K."/>
            <person name="Eriksson A.S."/>
            <person name="Andersson S.G."/>
        </authorList>
    </citation>
    <scope>NUCLEOTIDE SEQUENCE [LARGE SCALE GENOMIC DNA]</scope>
    <source>
        <strain evidence="1 2">Aust/NH1</strain>
    </source>
</reference>
<dbReference type="SUPFAM" id="SSF52540">
    <property type="entry name" value="P-loop containing nucleoside triphosphate hydrolases"/>
    <property type="match status" value="1"/>
</dbReference>
<keyword evidence="1" id="KW-0347">Helicase</keyword>
<dbReference type="InterPro" id="IPR027417">
    <property type="entry name" value="P-loop_NTPase"/>
</dbReference>
<organism evidence="1 2">
    <name type="scientific">Bartonella australis (strain Aust/NH1)</name>
    <dbReference type="NCBI Taxonomy" id="1094489"/>
    <lineage>
        <taxon>Bacteria</taxon>
        <taxon>Pseudomonadati</taxon>
        <taxon>Pseudomonadota</taxon>
        <taxon>Alphaproteobacteria</taxon>
        <taxon>Hyphomicrobiales</taxon>
        <taxon>Bartonellaceae</taxon>
        <taxon>Bartonella</taxon>
    </lineage>
</organism>
<dbReference type="PATRIC" id="fig|1094489.3.peg.1201"/>
<keyword evidence="1" id="KW-0378">Hydrolase</keyword>
<proteinExistence type="predicted"/>
<sequence>MNIQRAVREQVHTLTLIAGPSGSGKTYSALLYARGLAGPNGKIGLIDTENKRSCFYADIAGGFDVIDLDPPFTAERYIQAVKAFEEAGYKAIIIDSISDEWEGPGGVLEQAKNAEMKTKKPGLHCWIKPKEDHKKLIRELVQTNAHLIFCCRVKDDLKQVTVEGRREIVKEGYAPIQDKSFPYEMTISMMLSEGTHFPEIKKCPGDIRHAFPDNKPIDISSGTAVLEWSNMGVAIDEEQELLKRNGMIAASNGTKALLEWWNSLDKETKHKFSHLKDTLKGIAEGYDQIGHIPDHEDLQDTTTITDAQQTEIKNILSALGRDEESFLKYARVPSLGFLTETQALELLAHLKDMLHEQVSGSREV</sequence>
<evidence type="ECO:0000313" key="1">
    <source>
        <dbReference type="EMBL" id="AGF74855.1"/>
    </source>
</evidence>
<dbReference type="EMBL" id="CP003123">
    <property type="protein sequence ID" value="AGF74855.1"/>
    <property type="molecule type" value="Genomic_DNA"/>
</dbReference>
<dbReference type="RefSeq" id="WP_015398359.1">
    <property type="nucleotide sequence ID" value="NC_020300.1"/>
</dbReference>
<name>M1P4S2_BARAA</name>
<evidence type="ECO:0000313" key="2">
    <source>
        <dbReference type="Proteomes" id="UP000011729"/>
    </source>
</evidence>
<accession>M1P4S2</accession>
<dbReference type="KEGG" id="baus:BAnh1_09830"/>
<dbReference type="OrthoDB" id="1625426at2"/>
<dbReference type="Gene3D" id="3.40.50.300">
    <property type="entry name" value="P-loop containing nucleotide triphosphate hydrolases"/>
    <property type="match status" value="1"/>
</dbReference>
<dbReference type="HOGENOM" id="CLU_064891_0_0_5"/>
<dbReference type="eggNOG" id="COG0468">
    <property type="taxonomic scope" value="Bacteria"/>
</dbReference>
<dbReference type="GO" id="GO:0004386">
    <property type="term" value="F:helicase activity"/>
    <property type="evidence" value="ECO:0007669"/>
    <property type="project" value="UniProtKB-KW"/>
</dbReference>
<dbReference type="Pfam" id="PF13479">
    <property type="entry name" value="AAA_24"/>
    <property type="match status" value="1"/>
</dbReference>
<dbReference type="Proteomes" id="UP000011729">
    <property type="component" value="Chromosome"/>
</dbReference>
<gene>
    <name evidence="1" type="ordered locus">BAnh1_09830</name>
</gene>
<keyword evidence="2" id="KW-1185">Reference proteome</keyword>
<keyword evidence="1" id="KW-0547">Nucleotide-binding</keyword>
<dbReference type="STRING" id="1094489.BAnh1_09830"/>
<protein>
    <submittedName>
        <fullName evidence="1">Putative replicative DNA helicase</fullName>
    </submittedName>
</protein>
<dbReference type="AlphaFoldDB" id="M1P4S2"/>